<dbReference type="Pfam" id="PF02841">
    <property type="entry name" value="GBP_C"/>
    <property type="match status" value="1"/>
</dbReference>
<keyword evidence="1" id="KW-1133">Transmembrane helix</keyword>
<evidence type="ECO:0000256" key="1">
    <source>
        <dbReference type="SAM" id="Phobius"/>
    </source>
</evidence>
<comment type="caution">
    <text evidence="3">The sequence shown here is derived from an EMBL/GenBank/DDBJ whole genome shotgun (WGS) entry which is preliminary data.</text>
</comment>
<dbReference type="AlphaFoldDB" id="A0AAE0KZZ5"/>
<keyword evidence="1" id="KW-0472">Membrane</keyword>
<dbReference type="InterPro" id="IPR003191">
    <property type="entry name" value="Guanylate-bd/ATL_C"/>
</dbReference>
<evidence type="ECO:0000259" key="2">
    <source>
        <dbReference type="Pfam" id="PF02841"/>
    </source>
</evidence>
<reference evidence="3 4" key="1">
    <citation type="journal article" date="2015" name="Genome Biol. Evol.">
        <title>Comparative Genomics of a Bacterivorous Green Alga Reveals Evolutionary Causalities and Consequences of Phago-Mixotrophic Mode of Nutrition.</title>
        <authorList>
            <person name="Burns J.A."/>
            <person name="Paasch A."/>
            <person name="Narechania A."/>
            <person name="Kim E."/>
        </authorList>
    </citation>
    <scope>NUCLEOTIDE SEQUENCE [LARGE SCALE GENOMIC DNA]</scope>
    <source>
        <strain evidence="3 4">PLY_AMNH</strain>
    </source>
</reference>
<dbReference type="SUPFAM" id="SSF48340">
    <property type="entry name" value="Interferon-induced guanylate-binding protein 1 (GBP1), C-terminal domain"/>
    <property type="match status" value="1"/>
</dbReference>
<name>A0AAE0KZZ5_9CHLO</name>
<feature type="transmembrane region" description="Helical" evidence="1">
    <location>
        <begin position="210"/>
        <end position="229"/>
    </location>
</feature>
<dbReference type="EMBL" id="LGRX02012654">
    <property type="protein sequence ID" value="KAK3267048.1"/>
    <property type="molecule type" value="Genomic_DNA"/>
</dbReference>
<dbReference type="PANTHER" id="PTHR10751">
    <property type="entry name" value="GUANYLATE BINDING PROTEIN"/>
    <property type="match status" value="1"/>
</dbReference>
<dbReference type="Gene3D" id="1.20.1000.10">
    <property type="entry name" value="Guanylate-binding protein, C-terminal domain"/>
    <property type="match status" value="1"/>
</dbReference>
<feature type="non-terminal residue" evidence="3">
    <location>
        <position position="1"/>
    </location>
</feature>
<proteinExistence type="predicted"/>
<evidence type="ECO:0000313" key="3">
    <source>
        <dbReference type="EMBL" id="KAK3267048.1"/>
    </source>
</evidence>
<keyword evidence="1" id="KW-0812">Transmembrane</keyword>
<evidence type="ECO:0000313" key="4">
    <source>
        <dbReference type="Proteomes" id="UP001190700"/>
    </source>
</evidence>
<dbReference type="Proteomes" id="UP001190700">
    <property type="component" value="Unassembled WGS sequence"/>
</dbReference>
<sequence length="325" mass="36634">GYVRQRKELGQVVNGLAEPKRLKGELLTGAQFADLLERTVEALNKGDIPMAGSVVAMFNRDIVWRCQEEYSSAMRRVVLPMSEDALELEHEDQKSAAQRQYDAERFGMSDTSASELSAAIDKEYQTVVASNALKSAQACEQYHALCEEAVDTLEEMKLPSLRKLERGIERCNASFVHYCVGPSLGTYDQKLSKSLSRGRSHFKQSYNQRLFNGLLAITVLCVVVHRFVIKNSLMELLGWAGFGFLELYPKLYFGSATSFYESNLWLQLAAVWEVLAFNPVLDLEEMGPLLLGMSCLAYLGVRCYRRRRAGKRSRQVMGVDKDLDV</sequence>
<dbReference type="GO" id="GO:0005525">
    <property type="term" value="F:GTP binding"/>
    <property type="evidence" value="ECO:0007669"/>
    <property type="project" value="InterPro"/>
</dbReference>
<gene>
    <name evidence="3" type="ORF">CYMTET_24369</name>
</gene>
<organism evidence="3 4">
    <name type="scientific">Cymbomonas tetramitiformis</name>
    <dbReference type="NCBI Taxonomy" id="36881"/>
    <lineage>
        <taxon>Eukaryota</taxon>
        <taxon>Viridiplantae</taxon>
        <taxon>Chlorophyta</taxon>
        <taxon>Pyramimonadophyceae</taxon>
        <taxon>Pyramimonadales</taxon>
        <taxon>Pyramimonadaceae</taxon>
        <taxon>Cymbomonas</taxon>
    </lineage>
</organism>
<feature type="domain" description="Guanylate-binding protein/Atlastin C-terminal" evidence="2">
    <location>
        <begin position="24"/>
        <end position="141"/>
    </location>
</feature>
<keyword evidence="4" id="KW-1185">Reference proteome</keyword>
<dbReference type="GO" id="GO:0003924">
    <property type="term" value="F:GTPase activity"/>
    <property type="evidence" value="ECO:0007669"/>
    <property type="project" value="InterPro"/>
</dbReference>
<feature type="transmembrane region" description="Helical" evidence="1">
    <location>
        <begin position="286"/>
        <end position="304"/>
    </location>
</feature>
<dbReference type="InterPro" id="IPR036543">
    <property type="entry name" value="Guanylate-bd_C_sf"/>
</dbReference>
<protein>
    <recommendedName>
        <fullName evidence="2">Guanylate-binding protein/Atlastin C-terminal domain-containing protein</fullName>
    </recommendedName>
</protein>
<accession>A0AAE0KZZ5</accession>